<comment type="caution">
    <text evidence="6">The sequence shown here is derived from an EMBL/GenBank/DDBJ whole genome shotgun (WGS) entry which is preliminary data.</text>
</comment>
<dbReference type="InterPro" id="IPR018060">
    <property type="entry name" value="HTH_AraC"/>
</dbReference>
<keyword evidence="4" id="KW-1133">Transmembrane helix</keyword>
<evidence type="ECO:0000256" key="1">
    <source>
        <dbReference type="ARBA" id="ARBA00023015"/>
    </source>
</evidence>
<dbReference type="Gene3D" id="1.10.10.60">
    <property type="entry name" value="Homeodomain-like"/>
    <property type="match status" value="2"/>
</dbReference>
<keyword evidence="1" id="KW-0805">Transcription regulation</keyword>
<evidence type="ECO:0000256" key="2">
    <source>
        <dbReference type="ARBA" id="ARBA00023125"/>
    </source>
</evidence>
<name>A0A8J4H695_9BACL</name>
<feature type="domain" description="HTH araC/xylS-type" evidence="5">
    <location>
        <begin position="663"/>
        <end position="761"/>
    </location>
</feature>
<evidence type="ECO:0000256" key="4">
    <source>
        <dbReference type="SAM" id="Phobius"/>
    </source>
</evidence>
<evidence type="ECO:0000256" key="3">
    <source>
        <dbReference type="ARBA" id="ARBA00023163"/>
    </source>
</evidence>
<dbReference type="PANTHER" id="PTHR43280">
    <property type="entry name" value="ARAC-FAMILY TRANSCRIPTIONAL REGULATOR"/>
    <property type="match status" value="1"/>
</dbReference>
<evidence type="ECO:0000313" key="7">
    <source>
        <dbReference type="Proteomes" id="UP000677918"/>
    </source>
</evidence>
<protein>
    <submittedName>
        <fullName evidence="6">Putative HTH-type transcriptional regulator YtdP</fullName>
    </submittedName>
</protein>
<dbReference type="PANTHER" id="PTHR43280:SF10">
    <property type="entry name" value="REGULATORY PROTEIN POCR"/>
    <property type="match status" value="1"/>
</dbReference>
<dbReference type="EMBL" id="BOVK01000051">
    <property type="protein sequence ID" value="GIQ70541.1"/>
    <property type="molecule type" value="Genomic_DNA"/>
</dbReference>
<evidence type="ECO:0000259" key="5">
    <source>
        <dbReference type="PROSITE" id="PS01124"/>
    </source>
</evidence>
<keyword evidence="2" id="KW-0238">DNA-binding</keyword>
<dbReference type="InterPro" id="IPR041522">
    <property type="entry name" value="CdaR_GGDEF"/>
</dbReference>
<dbReference type="PROSITE" id="PS01124">
    <property type="entry name" value="HTH_ARAC_FAMILY_2"/>
    <property type="match status" value="1"/>
</dbReference>
<organism evidence="6 7">
    <name type="scientific">Xylanibacillus composti</name>
    <dbReference type="NCBI Taxonomy" id="1572762"/>
    <lineage>
        <taxon>Bacteria</taxon>
        <taxon>Bacillati</taxon>
        <taxon>Bacillota</taxon>
        <taxon>Bacilli</taxon>
        <taxon>Bacillales</taxon>
        <taxon>Paenibacillaceae</taxon>
        <taxon>Xylanibacillus</taxon>
    </lineage>
</organism>
<dbReference type="GO" id="GO:0043565">
    <property type="term" value="F:sequence-specific DNA binding"/>
    <property type="evidence" value="ECO:0007669"/>
    <property type="project" value="InterPro"/>
</dbReference>
<dbReference type="Pfam" id="PF17853">
    <property type="entry name" value="GGDEF_2"/>
    <property type="match status" value="1"/>
</dbReference>
<keyword evidence="7" id="KW-1185">Reference proteome</keyword>
<proteinExistence type="predicted"/>
<dbReference type="RefSeq" id="WP_213413361.1">
    <property type="nucleotide sequence ID" value="NZ_BOVK01000051.1"/>
</dbReference>
<dbReference type="Proteomes" id="UP000677918">
    <property type="component" value="Unassembled WGS sequence"/>
</dbReference>
<sequence length="766" mass="88517">MQSRSLLTKMIVFGCLISILPVVFVGTFSYIRSSSQVQKQVNVGEMQFIKQVNSNIEQILMTVNHTLTNLVDSTIMADVLRTPLRASDFRIYNDLRKEISHLQAFDTKVEDVVLLNAEQNWLIKNSGLYRMDEHADHQQFAAFFALEQSSAWVLLDNQQFRDKISNSNCAYTVSLVKKLPVRKANKKALAFANIPACAIAALIQAEESKEVMIADASNRIIAHSDPVWIGKSLRDTGYFRDHAEWAGESGQYRVLYENHPYTVTYYQSEFNHWTYLSVVSIDELTRESKEIGLFTFAISMIIIAVSVCFVWLSSKRLYSPVHKLLQFITENGSEETRKSKNELQIIEEHIRTLFSSHSRMESEIKDHTQQIRTLFLNRLFTGAIRAGELTERLAYFGLDRAATSWRTMSVLTLQIDTLENTRYDLADMELLAFAVSNIVEETVPNEQRLPTVWLDHTLVLLLGTEKDADGWMNDYVYQVTEQLQAHIQEYLGLSVSIGISLPFHAVKKAPRAYQEGMEALKHRMLLGKGVIIPFRNLNAGKHSMLYYYPAQAELELVDAIKIADRDEALKQLRVWMDKAFERARSPQEYQVSIMRLLNKLLVTQQEAGISYEQTGAYGSSFYEELLSLHMREEIEEWFKDKVILPLLQVFSDRRDSQYHTISEQIIDMIQQYYDTEITLEECASKLHYNANYLSSVFKKETGLTFSEYLTNYRLAMAKSWLIETNMTIREIAEKLKYNNPQNFIRSFRKLEGMTPGLYREKYKESV</sequence>
<keyword evidence="4" id="KW-0472">Membrane</keyword>
<keyword evidence="4" id="KW-0812">Transmembrane</keyword>
<dbReference type="SMART" id="SM00342">
    <property type="entry name" value="HTH_ARAC"/>
    <property type="match status" value="1"/>
</dbReference>
<dbReference type="GO" id="GO:0003700">
    <property type="term" value="F:DNA-binding transcription factor activity"/>
    <property type="evidence" value="ECO:0007669"/>
    <property type="project" value="InterPro"/>
</dbReference>
<dbReference type="InterPro" id="IPR009057">
    <property type="entry name" value="Homeodomain-like_sf"/>
</dbReference>
<reference evidence="6" key="1">
    <citation type="submission" date="2021-04" db="EMBL/GenBank/DDBJ databases">
        <title>Draft genome sequence of Xylanibacillus composti strain K13.</title>
        <authorList>
            <person name="Uke A."/>
            <person name="Chhe C."/>
            <person name="Baramee S."/>
            <person name="Kosugi A."/>
        </authorList>
    </citation>
    <scope>NUCLEOTIDE SEQUENCE</scope>
    <source>
        <strain evidence="6">K13</strain>
    </source>
</reference>
<dbReference type="SUPFAM" id="SSF46689">
    <property type="entry name" value="Homeodomain-like"/>
    <property type="match status" value="2"/>
</dbReference>
<accession>A0A8J4H695</accession>
<feature type="transmembrane region" description="Helical" evidence="4">
    <location>
        <begin position="6"/>
        <end position="31"/>
    </location>
</feature>
<feature type="transmembrane region" description="Helical" evidence="4">
    <location>
        <begin position="291"/>
        <end position="312"/>
    </location>
</feature>
<evidence type="ECO:0000313" key="6">
    <source>
        <dbReference type="EMBL" id="GIQ70541.1"/>
    </source>
</evidence>
<dbReference type="AlphaFoldDB" id="A0A8J4H695"/>
<dbReference type="Gene3D" id="3.30.450.20">
    <property type="entry name" value="PAS domain"/>
    <property type="match status" value="1"/>
</dbReference>
<gene>
    <name evidence="6" type="primary">ytdP</name>
    <name evidence="6" type="ORF">XYCOK13_33650</name>
</gene>
<keyword evidence="3" id="KW-0804">Transcription</keyword>
<dbReference type="Pfam" id="PF12833">
    <property type="entry name" value="HTH_18"/>
    <property type="match status" value="1"/>
</dbReference>